<feature type="non-terminal residue" evidence="1">
    <location>
        <position position="1"/>
    </location>
</feature>
<evidence type="ECO:0000313" key="1">
    <source>
        <dbReference type="EMBL" id="JAQ10815.1"/>
    </source>
</evidence>
<name>A0A146LUP4_LYGHE</name>
<sequence>TRMGRRLGHMGWRTIDGPHCERVEGVTVSPTHSECCITFSQDAIVQWDAARSTCIRVYVQEPEHVALQAALEPLTILQEGCPNSYTMLTSVGEVALPEWRPDGEMYVVPTDKGTLQVYSVQDVDDTVVAPTVQVTNTCFHDYTFNDAFRLVNVESGLPYEAAPRSLYSIDGEPLPFDIRDIHYNLNRHLRHPTIPPPFNVSTQSTVVVPVPLWFMHSKTSPSSATAESSKKNEDGR</sequence>
<dbReference type="SUPFAM" id="SSF50998">
    <property type="entry name" value="Quinoprotein alcohol dehydrogenase-like"/>
    <property type="match status" value="1"/>
</dbReference>
<protein>
    <submittedName>
        <fullName evidence="1">Uncharacterized protein</fullName>
    </submittedName>
</protein>
<dbReference type="AlphaFoldDB" id="A0A146LUP4"/>
<dbReference type="InterPro" id="IPR011047">
    <property type="entry name" value="Quinoprotein_ADH-like_sf"/>
</dbReference>
<dbReference type="EMBL" id="GDHC01007814">
    <property type="protein sequence ID" value="JAQ10815.1"/>
    <property type="molecule type" value="Transcribed_RNA"/>
</dbReference>
<reference evidence="1" key="1">
    <citation type="journal article" date="2016" name="Gigascience">
        <title>De novo construction of an expanded transcriptome assembly for the western tarnished plant bug, Lygus hesperus.</title>
        <authorList>
            <person name="Tassone E.E."/>
            <person name="Geib S.M."/>
            <person name="Hall B."/>
            <person name="Fabrick J.A."/>
            <person name="Brent C.S."/>
            <person name="Hull J.J."/>
        </authorList>
    </citation>
    <scope>NUCLEOTIDE SEQUENCE</scope>
</reference>
<proteinExistence type="predicted"/>
<organism evidence="1">
    <name type="scientific">Lygus hesperus</name>
    <name type="common">Western plant bug</name>
    <dbReference type="NCBI Taxonomy" id="30085"/>
    <lineage>
        <taxon>Eukaryota</taxon>
        <taxon>Metazoa</taxon>
        <taxon>Ecdysozoa</taxon>
        <taxon>Arthropoda</taxon>
        <taxon>Hexapoda</taxon>
        <taxon>Insecta</taxon>
        <taxon>Pterygota</taxon>
        <taxon>Neoptera</taxon>
        <taxon>Paraneoptera</taxon>
        <taxon>Hemiptera</taxon>
        <taxon>Heteroptera</taxon>
        <taxon>Panheteroptera</taxon>
        <taxon>Cimicomorpha</taxon>
        <taxon>Miridae</taxon>
        <taxon>Mirini</taxon>
        <taxon>Lygus</taxon>
    </lineage>
</organism>
<accession>A0A146LUP4</accession>
<gene>
    <name evidence="1" type="ORF">g.13301</name>
</gene>